<dbReference type="InterPro" id="IPR004435">
    <property type="entry name" value="MobB_dom"/>
</dbReference>
<gene>
    <name evidence="2" type="primary">mobB</name>
    <name evidence="2" type="ORF">GCM10008986_33460</name>
</gene>
<name>A0ABN1BQB8_9BACI</name>
<accession>A0ABN1BQB8</accession>
<dbReference type="EMBL" id="BAAADO010000009">
    <property type="protein sequence ID" value="GAA0503130.1"/>
    <property type="molecule type" value="Genomic_DNA"/>
</dbReference>
<organism evidence="2 3">
    <name type="scientific">Salinibacillus aidingensis</name>
    <dbReference type="NCBI Taxonomy" id="237684"/>
    <lineage>
        <taxon>Bacteria</taxon>
        <taxon>Bacillati</taxon>
        <taxon>Bacillota</taxon>
        <taxon>Bacilli</taxon>
        <taxon>Bacillales</taxon>
        <taxon>Bacillaceae</taxon>
        <taxon>Salinibacillus</taxon>
    </lineage>
</organism>
<dbReference type="SUPFAM" id="SSF52540">
    <property type="entry name" value="P-loop containing nucleoside triphosphate hydrolases"/>
    <property type="match status" value="1"/>
</dbReference>
<feature type="domain" description="Molybdopterin-guanine dinucleotide biosynthesis protein B (MobB)" evidence="1">
    <location>
        <begin position="4"/>
        <end position="132"/>
    </location>
</feature>
<dbReference type="Proteomes" id="UP001500880">
    <property type="component" value="Unassembled WGS sequence"/>
</dbReference>
<evidence type="ECO:0000313" key="2">
    <source>
        <dbReference type="EMBL" id="GAA0503130.1"/>
    </source>
</evidence>
<dbReference type="NCBIfam" id="TIGR00176">
    <property type="entry name" value="mobB"/>
    <property type="match status" value="1"/>
</dbReference>
<evidence type="ECO:0000313" key="3">
    <source>
        <dbReference type="Proteomes" id="UP001500880"/>
    </source>
</evidence>
<proteinExistence type="predicted"/>
<evidence type="ECO:0000259" key="1">
    <source>
        <dbReference type="Pfam" id="PF03205"/>
    </source>
</evidence>
<dbReference type="Gene3D" id="3.40.50.300">
    <property type="entry name" value="P-loop containing nucleotide triphosphate hydrolases"/>
    <property type="match status" value="1"/>
</dbReference>
<keyword evidence="3" id="KW-1185">Reference proteome</keyword>
<dbReference type="CDD" id="cd03116">
    <property type="entry name" value="MobB"/>
    <property type="match status" value="1"/>
</dbReference>
<dbReference type="RefSeq" id="WP_343843642.1">
    <property type="nucleotide sequence ID" value="NZ_BAAADO010000009.1"/>
</dbReference>
<dbReference type="PANTHER" id="PTHR40072:SF1">
    <property type="entry name" value="MOLYBDOPTERIN-GUANINE DINUCLEOTIDE BIOSYNTHESIS ADAPTER PROTEIN"/>
    <property type="match status" value="1"/>
</dbReference>
<protein>
    <submittedName>
        <fullName evidence="2">Molybdopterin-guanine dinucleotide biosynthesis protein B</fullName>
    </submittedName>
</protein>
<comment type="caution">
    <text evidence="2">The sequence shown here is derived from an EMBL/GenBank/DDBJ whole genome shotgun (WGS) entry which is preliminary data.</text>
</comment>
<sequence length="165" mass="19134">MTKVIQVVGYKNAGKTTMMELFVDYFVQKGYRVGTIKHDGHEFEMDHEYTDTWRHSKAGAHVTAITSRQKSAIVKQQPMSLDEMIQQMDQDVDLIFVEGFKKADFPKVVMLKERQDLSLLQSLTNVVACITWFSDCLWEDETFSIEEKQKVCYFLNKKVIQKGGH</sequence>
<reference evidence="2 3" key="1">
    <citation type="journal article" date="2019" name="Int. J. Syst. Evol. Microbiol.">
        <title>The Global Catalogue of Microorganisms (GCM) 10K type strain sequencing project: providing services to taxonomists for standard genome sequencing and annotation.</title>
        <authorList>
            <consortium name="The Broad Institute Genomics Platform"/>
            <consortium name="The Broad Institute Genome Sequencing Center for Infectious Disease"/>
            <person name="Wu L."/>
            <person name="Ma J."/>
        </authorList>
    </citation>
    <scope>NUCLEOTIDE SEQUENCE [LARGE SCALE GENOMIC DNA]</scope>
    <source>
        <strain evidence="2 3">JCM 12389</strain>
    </source>
</reference>
<dbReference type="Pfam" id="PF03205">
    <property type="entry name" value="MobB"/>
    <property type="match status" value="1"/>
</dbReference>
<dbReference type="PANTHER" id="PTHR40072">
    <property type="entry name" value="MOLYBDOPTERIN-GUANINE DINUCLEOTIDE BIOSYNTHESIS ADAPTER PROTEIN-RELATED"/>
    <property type="match status" value="1"/>
</dbReference>
<dbReference type="InterPro" id="IPR052539">
    <property type="entry name" value="MGD_biosynthesis_adapter"/>
</dbReference>
<dbReference type="InterPro" id="IPR027417">
    <property type="entry name" value="P-loop_NTPase"/>
</dbReference>